<dbReference type="InterPro" id="IPR036812">
    <property type="entry name" value="NAD(P)_OxRdtase_dom_sf"/>
</dbReference>
<evidence type="ECO:0000313" key="3">
    <source>
        <dbReference type="Proteomes" id="UP000235777"/>
    </source>
</evidence>
<name>A0A2N7X5M0_9BURK</name>
<dbReference type="EMBL" id="PNYC01000006">
    <property type="protein sequence ID" value="PMS36842.1"/>
    <property type="molecule type" value="Genomic_DNA"/>
</dbReference>
<organism evidence="2 3">
    <name type="scientific">Trinickia symbiotica</name>
    <dbReference type="NCBI Taxonomy" id="863227"/>
    <lineage>
        <taxon>Bacteria</taxon>
        <taxon>Pseudomonadati</taxon>
        <taxon>Pseudomonadota</taxon>
        <taxon>Betaproteobacteria</taxon>
        <taxon>Burkholderiales</taxon>
        <taxon>Burkholderiaceae</taxon>
        <taxon>Trinickia</taxon>
    </lineage>
</organism>
<feature type="domain" description="NADP-dependent oxidoreductase" evidence="1">
    <location>
        <begin position="12"/>
        <end position="315"/>
    </location>
</feature>
<proteinExistence type="predicted"/>
<dbReference type="InterPro" id="IPR020471">
    <property type="entry name" value="AKR"/>
</dbReference>
<dbReference type="GO" id="GO:0005829">
    <property type="term" value="C:cytosol"/>
    <property type="evidence" value="ECO:0007669"/>
    <property type="project" value="TreeGrafter"/>
</dbReference>
<dbReference type="Gene3D" id="3.20.20.100">
    <property type="entry name" value="NADP-dependent oxidoreductase domain"/>
    <property type="match status" value="1"/>
</dbReference>
<dbReference type="InterPro" id="IPR023210">
    <property type="entry name" value="NADP_OxRdtase_dom"/>
</dbReference>
<evidence type="ECO:0000259" key="1">
    <source>
        <dbReference type="Pfam" id="PF00248"/>
    </source>
</evidence>
<dbReference type="AlphaFoldDB" id="A0A2N7X5M0"/>
<dbReference type="Proteomes" id="UP000235777">
    <property type="component" value="Unassembled WGS sequence"/>
</dbReference>
<comment type="caution">
    <text evidence="2">The sequence shown here is derived from an EMBL/GenBank/DDBJ whole genome shotgun (WGS) entry which is preliminary data.</text>
</comment>
<gene>
    <name evidence="2" type="ORF">C0Z20_10640</name>
</gene>
<evidence type="ECO:0000313" key="2">
    <source>
        <dbReference type="EMBL" id="PMS36842.1"/>
    </source>
</evidence>
<dbReference type="PANTHER" id="PTHR42686:SF1">
    <property type="entry name" value="GH17980P-RELATED"/>
    <property type="match status" value="1"/>
</dbReference>
<reference evidence="2 3" key="1">
    <citation type="submission" date="2018-01" db="EMBL/GenBank/DDBJ databases">
        <title>Whole genome analyses suggest that Burkholderia sensu lato contains two further novel genera in the rhizoxinica-symbiotica group Mycetohabitans gen. nov., and Trinickia gen. nov.: implications for the evolution of diazotrophy and nodulation in the Burkholderiaceae.</title>
        <authorList>
            <person name="Estrada-de los Santos P."/>
            <person name="Palmer M."/>
            <person name="Chavez-Ramirez B."/>
            <person name="Beukes C."/>
            <person name="Steenkamp E.T."/>
            <person name="Hirsch A.M."/>
            <person name="Manyaka P."/>
            <person name="Maluk M."/>
            <person name="Lafos M."/>
            <person name="Crook M."/>
            <person name="Gross E."/>
            <person name="Simon M.F."/>
            <person name="Bueno dos Reis Junior F."/>
            <person name="Poole P.S."/>
            <person name="Venter S.N."/>
            <person name="James E.K."/>
        </authorList>
    </citation>
    <scope>NUCLEOTIDE SEQUENCE [LARGE SCALE GENOMIC DNA]</scope>
    <source>
        <strain evidence="2 3">JPY 581</strain>
    </source>
</reference>
<dbReference type="CDD" id="cd19152">
    <property type="entry name" value="AKR_AKR15A"/>
    <property type="match status" value="1"/>
</dbReference>
<dbReference type="SUPFAM" id="SSF51430">
    <property type="entry name" value="NAD(P)-linked oxidoreductase"/>
    <property type="match status" value="1"/>
</dbReference>
<keyword evidence="3" id="KW-1185">Reference proteome</keyword>
<dbReference type="PANTHER" id="PTHR42686">
    <property type="entry name" value="GH17980P-RELATED"/>
    <property type="match status" value="1"/>
</dbReference>
<dbReference type="Pfam" id="PF00248">
    <property type="entry name" value="Aldo_ket_red"/>
    <property type="match status" value="1"/>
</dbReference>
<accession>A0A2N7X5M0</accession>
<protein>
    <submittedName>
        <fullName evidence="2">D-threo-aldose 1-dehydrogenase</fullName>
    </submittedName>
</protein>
<dbReference type="GO" id="GO:0016491">
    <property type="term" value="F:oxidoreductase activity"/>
    <property type="evidence" value="ECO:0007669"/>
    <property type="project" value="InterPro"/>
</dbReference>
<sequence length="329" mass="35354">MQPTSGVTIPGPIGFGGAPLGNLFSPVSEELAAQTISAAWKSGVRYFDTAPFYGTGLSERRLGQILRELPRQEFVLSTKVGRILVPDDSVPSAQNGYVFGLPFRVEYDYSSDGAYRSIEDSLERLGMDRIDVVYIHDVAEDTHGPDWKTQYRTAMDGAARALSDLRAQGVIRSWGLGVNRVEPCIRALIDSDPDVFLLAGRYTLLDTSALDSLIPACEQRGAKLVVGGPYNSGLLAGGTTFEYSTAPVEMVEKAALIGARCAQFGVSLKAAALQFCSAPEAVCAVIAGARNPDEVCENVKEMSAQIPADLWRMLKADGLIPAHAPEPIR</sequence>